<evidence type="ECO:0000313" key="4">
    <source>
        <dbReference type="Proteomes" id="UP000193411"/>
    </source>
</evidence>
<evidence type="ECO:0000256" key="1">
    <source>
        <dbReference type="SAM" id="MobiDB-lite"/>
    </source>
</evidence>
<feature type="compositionally biased region" description="Acidic residues" evidence="1">
    <location>
        <begin position="187"/>
        <end position="197"/>
    </location>
</feature>
<gene>
    <name evidence="3" type="ORF">BCR44DRAFT_1427852</name>
</gene>
<protein>
    <submittedName>
        <fullName evidence="3">Uncharacterized protein</fullName>
    </submittedName>
</protein>
<feature type="region of interest" description="Disordered" evidence="1">
    <location>
        <begin position="366"/>
        <end position="390"/>
    </location>
</feature>
<proteinExistence type="predicted"/>
<reference evidence="3 4" key="1">
    <citation type="submission" date="2016-07" db="EMBL/GenBank/DDBJ databases">
        <title>Pervasive Adenine N6-methylation of Active Genes in Fungi.</title>
        <authorList>
            <consortium name="DOE Joint Genome Institute"/>
            <person name="Mondo S.J."/>
            <person name="Dannebaum R.O."/>
            <person name="Kuo R.C."/>
            <person name="Labutti K."/>
            <person name="Haridas S."/>
            <person name="Kuo A."/>
            <person name="Salamov A."/>
            <person name="Ahrendt S.R."/>
            <person name="Lipzen A."/>
            <person name="Sullivan W."/>
            <person name="Andreopoulos W.B."/>
            <person name="Clum A."/>
            <person name="Lindquist E."/>
            <person name="Daum C."/>
            <person name="Ramamoorthy G.K."/>
            <person name="Gryganskyi A."/>
            <person name="Culley D."/>
            <person name="Magnuson J.K."/>
            <person name="James T.Y."/>
            <person name="O'Malley M.A."/>
            <person name="Stajich J.E."/>
            <person name="Spatafora J.W."/>
            <person name="Visel A."/>
            <person name="Grigoriev I.V."/>
        </authorList>
    </citation>
    <scope>NUCLEOTIDE SEQUENCE [LARGE SCALE GENOMIC DNA]</scope>
    <source>
        <strain evidence="3 4">PL171</strain>
    </source>
</reference>
<feature type="compositionally biased region" description="Polar residues" evidence="1">
    <location>
        <begin position="75"/>
        <end position="87"/>
    </location>
</feature>
<comment type="caution">
    <text evidence="3">The sequence shown here is derived from an EMBL/GenBank/DDBJ whole genome shotgun (WGS) entry which is preliminary data.</text>
</comment>
<accession>A0A1Y2HYK6</accession>
<evidence type="ECO:0000256" key="2">
    <source>
        <dbReference type="SAM" id="SignalP"/>
    </source>
</evidence>
<feature type="region of interest" description="Disordered" evidence="1">
    <location>
        <begin position="46"/>
        <end position="87"/>
    </location>
</feature>
<dbReference type="EMBL" id="MCFL01000007">
    <property type="protein sequence ID" value="ORZ38821.1"/>
    <property type="molecule type" value="Genomic_DNA"/>
</dbReference>
<feature type="chain" id="PRO_5012937627" evidence="2">
    <location>
        <begin position="28"/>
        <end position="660"/>
    </location>
</feature>
<organism evidence="3 4">
    <name type="scientific">Catenaria anguillulae PL171</name>
    <dbReference type="NCBI Taxonomy" id="765915"/>
    <lineage>
        <taxon>Eukaryota</taxon>
        <taxon>Fungi</taxon>
        <taxon>Fungi incertae sedis</taxon>
        <taxon>Blastocladiomycota</taxon>
        <taxon>Blastocladiomycetes</taxon>
        <taxon>Blastocladiales</taxon>
        <taxon>Catenariaceae</taxon>
        <taxon>Catenaria</taxon>
    </lineage>
</organism>
<feature type="non-terminal residue" evidence="3">
    <location>
        <position position="660"/>
    </location>
</feature>
<feature type="compositionally biased region" description="Low complexity" evidence="1">
    <location>
        <begin position="46"/>
        <end position="74"/>
    </location>
</feature>
<feature type="signal peptide" evidence="2">
    <location>
        <begin position="1"/>
        <end position="27"/>
    </location>
</feature>
<keyword evidence="2" id="KW-0732">Signal</keyword>
<name>A0A1Y2HYK6_9FUNG</name>
<dbReference type="AlphaFoldDB" id="A0A1Y2HYK6"/>
<evidence type="ECO:0000313" key="3">
    <source>
        <dbReference type="EMBL" id="ORZ38821.1"/>
    </source>
</evidence>
<sequence>MARRQKPTTFLLLLALWTATLLPAADATPIYRFLDRRQAWWFSESSSSSSSSVSSSSWAASSPRSTTTSPATSSQFTVTPTSLPAPFTPSSAQVATGVATSTATTTTYIAKPTATILDEEEGGGVQGFPIIGSDGSQVDDELGTLPPPLDDVPAEDEPWEGGEVATIPDPLDGDEGGSPVSFPEDNASPDDDPLTGDQLDDVMREWLNSGGGVAAISGLEANLPKTTVTVTVPNELPTDVEAVIKPSDLPLDVPLTELPTAAAVPTGLLATVTDIAAVAGGFIPPVNGDVIEIPPPTNIAIPTNVPVTLPTDLPAVPTPSPVNDVIEDLVANLPPLPIDVADAIDDILESVTGRPTVSAATATVVPTTTTPTTDDDGTVVGTPSRPTQVPAPRMRTIFSDQFASPQVVAKVWTSVSGQCLASLAPNFCFNSSRVNLNFNSTLGIAQLRPAKQPVTTTSATNSSSLFTGGFIWSGIPLTKAPVRWALDVLVRTPTSLDVQPILALAFGNRVVVNLARGTVNVEQGPSTISTVAEKLASPLPLPYPASAPFASINATQPLRITMTGTSVGRDVLITLYQSRRPPVNKTVTLPSSIATMIQQAESVNKRFAVWPMFGTGISANAAKVDAPAWTGPTNQTGPLSAGDFTGYTLTVDSVRFGVVH</sequence>
<keyword evidence="4" id="KW-1185">Reference proteome</keyword>
<dbReference type="Proteomes" id="UP000193411">
    <property type="component" value="Unassembled WGS sequence"/>
</dbReference>
<feature type="region of interest" description="Disordered" evidence="1">
    <location>
        <begin position="133"/>
        <end position="197"/>
    </location>
</feature>
<feature type="compositionally biased region" description="Low complexity" evidence="1">
    <location>
        <begin position="366"/>
        <end position="384"/>
    </location>
</feature>